<sequence>MSDAQAFAALHKLTPVQAMQYLAGRTERTLTYSWQDLWQEEHAQQFTVSRLARADLLADLQRLITEAVDGDLSRSGFELDAKQLLSRAGWWGEKHVLDPVSGERQVTRFDPARLKLIFDTNTRMAYAAGQWERIQRTKRTHPYLRYVTAADDRVRPAHRAWNGVTLPVDDHFWRSHMPPNGWRCRCRVVAVNQRDYDRGTTPGGRPMRKTAVDLGEREWVNKRTGVVERVPVGVDPGFGYNPGVARAEGVQKAASDKLAALSFDVATKLRDDLEGAP</sequence>
<dbReference type="InterPro" id="IPR006528">
    <property type="entry name" value="Phage_head_morphogenesis_dom"/>
</dbReference>
<dbReference type="Proteomes" id="UP000554837">
    <property type="component" value="Unassembled WGS sequence"/>
</dbReference>
<evidence type="ECO:0000313" key="2">
    <source>
        <dbReference type="EMBL" id="MBB5204449.1"/>
    </source>
</evidence>
<evidence type="ECO:0000259" key="1">
    <source>
        <dbReference type="Pfam" id="PF04233"/>
    </source>
</evidence>
<reference evidence="2 3" key="1">
    <citation type="submission" date="2020-08" db="EMBL/GenBank/DDBJ databases">
        <title>Genomic Encyclopedia of Type Strains, Phase IV (KMG-IV): sequencing the most valuable type-strain genomes for metagenomic binning, comparative biology and taxonomic classification.</title>
        <authorList>
            <person name="Goeker M."/>
        </authorList>
    </citation>
    <scope>NUCLEOTIDE SEQUENCE [LARGE SCALE GENOMIC DNA]</scope>
    <source>
        <strain evidence="2 3">DSM 23958</strain>
    </source>
</reference>
<protein>
    <submittedName>
        <fullName evidence="2">SPP1 gp7 family putative phage head morphogenesis protein</fullName>
    </submittedName>
</protein>
<name>A0A840S7N1_9BURK</name>
<dbReference type="RefSeq" id="WP_138855875.1">
    <property type="nucleotide sequence ID" value="NZ_CP040709.1"/>
</dbReference>
<dbReference type="OrthoDB" id="9813502at2"/>
<gene>
    <name evidence="2" type="ORF">HNQ51_001763</name>
</gene>
<keyword evidence="3" id="KW-1185">Reference proteome</keyword>
<organism evidence="2 3">
    <name type="scientific">Inhella inkyongensis</name>
    <dbReference type="NCBI Taxonomy" id="392593"/>
    <lineage>
        <taxon>Bacteria</taxon>
        <taxon>Pseudomonadati</taxon>
        <taxon>Pseudomonadota</taxon>
        <taxon>Betaproteobacteria</taxon>
        <taxon>Burkholderiales</taxon>
        <taxon>Sphaerotilaceae</taxon>
        <taxon>Inhella</taxon>
    </lineage>
</organism>
<proteinExistence type="predicted"/>
<accession>A0A840S7N1</accession>
<dbReference type="AlphaFoldDB" id="A0A840S7N1"/>
<feature type="domain" description="Phage head morphogenesis" evidence="1">
    <location>
        <begin position="107"/>
        <end position="188"/>
    </location>
</feature>
<dbReference type="EMBL" id="JACHHO010000002">
    <property type="protein sequence ID" value="MBB5204449.1"/>
    <property type="molecule type" value="Genomic_DNA"/>
</dbReference>
<dbReference type="Pfam" id="PF04233">
    <property type="entry name" value="Phage_Mu_F"/>
    <property type="match status" value="1"/>
</dbReference>
<dbReference type="NCBIfam" id="TIGR01641">
    <property type="entry name" value="phageSPP1_gp7"/>
    <property type="match status" value="1"/>
</dbReference>
<evidence type="ECO:0000313" key="3">
    <source>
        <dbReference type="Proteomes" id="UP000554837"/>
    </source>
</evidence>
<comment type="caution">
    <text evidence="2">The sequence shown here is derived from an EMBL/GenBank/DDBJ whole genome shotgun (WGS) entry which is preliminary data.</text>
</comment>